<accession>D8SS62</accession>
<evidence type="ECO:0000256" key="1">
    <source>
        <dbReference type="ARBA" id="ARBA00022723"/>
    </source>
</evidence>
<dbReference type="PROSITE" id="PS01359">
    <property type="entry name" value="ZF_PHD_1"/>
    <property type="match status" value="1"/>
</dbReference>
<dbReference type="HOGENOM" id="CLU_356574_0_0_1"/>
<dbReference type="InterPro" id="IPR013083">
    <property type="entry name" value="Znf_RING/FYVE/PHD"/>
</dbReference>
<evidence type="ECO:0000256" key="3">
    <source>
        <dbReference type="ARBA" id="ARBA00022833"/>
    </source>
</evidence>
<evidence type="ECO:0008006" key="7">
    <source>
        <dbReference type="Google" id="ProtNLM"/>
    </source>
</evidence>
<dbReference type="InterPro" id="IPR052980">
    <property type="entry name" value="Crinkler_effector"/>
</dbReference>
<dbReference type="InterPro" id="IPR019786">
    <property type="entry name" value="Zinc_finger_PHD-type_CS"/>
</dbReference>
<proteinExistence type="predicted"/>
<gene>
    <name evidence="5" type="ORF">SELMODRAFT_425151</name>
</gene>
<reference evidence="5 6" key="1">
    <citation type="journal article" date="2011" name="Science">
        <title>The Selaginella genome identifies genetic changes associated with the evolution of vascular plants.</title>
        <authorList>
            <person name="Banks J.A."/>
            <person name="Nishiyama T."/>
            <person name="Hasebe M."/>
            <person name="Bowman J.L."/>
            <person name="Gribskov M."/>
            <person name="dePamphilis C."/>
            <person name="Albert V.A."/>
            <person name="Aono N."/>
            <person name="Aoyama T."/>
            <person name="Ambrose B.A."/>
            <person name="Ashton N.W."/>
            <person name="Axtell M.J."/>
            <person name="Barker E."/>
            <person name="Barker M.S."/>
            <person name="Bennetzen J.L."/>
            <person name="Bonawitz N.D."/>
            <person name="Chapple C."/>
            <person name="Cheng C."/>
            <person name="Correa L.G."/>
            <person name="Dacre M."/>
            <person name="DeBarry J."/>
            <person name="Dreyer I."/>
            <person name="Elias M."/>
            <person name="Engstrom E.M."/>
            <person name="Estelle M."/>
            <person name="Feng L."/>
            <person name="Finet C."/>
            <person name="Floyd S.K."/>
            <person name="Frommer W.B."/>
            <person name="Fujita T."/>
            <person name="Gramzow L."/>
            <person name="Gutensohn M."/>
            <person name="Harholt J."/>
            <person name="Hattori M."/>
            <person name="Heyl A."/>
            <person name="Hirai T."/>
            <person name="Hiwatashi Y."/>
            <person name="Ishikawa M."/>
            <person name="Iwata M."/>
            <person name="Karol K.G."/>
            <person name="Koehler B."/>
            <person name="Kolukisaoglu U."/>
            <person name="Kubo M."/>
            <person name="Kurata T."/>
            <person name="Lalonde S."/>
            <person name="Li K."/>
            <person name="Li Y."/>
            <person name="Litt A."/>
            <person name="Lyons E."/>
            <person name="Manning G."/>
            <person name="Maruyama T."/>
            <person name="Michael T.P."/>
            <person name="Mikami K."/>
            <person name="Miyazaki S."/>
            <person name="Morinaga S."/>
            <person name="Murata T."/>
            <person name="Mueller-Roeber B."/>
            <person name="Nelson D.R."/>
            <person name="Obara M."/>
            <person name="Oguri Y."/>
            <person name="Olmstead R.G."/>
            <person name="Onodera N."/>
            <person name="Petersen B.L."/>
            <person name="Pils B."/>
            <person name="Prigge M."/>
            <person name="Rensing S.A."/>
            <person name="Riano-Pachon D.M."/>
            <person name="Roberts A.W."/>
            <person name="Sato Y."/>
            <person name="Scheller H.V."/>
            <person name="Schulz B."/>
            <person name="Schulz C."/>
            <person name="Shakirov E.V."/>
            <person name="Shibagaki N."/>
            <person name="Shinohara N."/>
            <person name="Shippen D.E."/>
            <person name="Soerensen I."/>
            <person name="Sotooka R."/>
            <person name="Sugimoto N."/>
            <person name="Sugita M."/>
            <person name="Sumikawa N."/>
            <person name="Tanurdzic M."/>
            <person name="Theissen G."/>
            <person name="Ulvskov P."/>
            <person name="Wakazuki S."/>
            <person name="Weng J.K."/>
            <person name="Willats W.W."/>
            <person name="Wipf D."/>
            <person name="Wolf P.G."/>
            <person name="Yang L."/>
            <person name="Zimmer A.D."/>
            <person name="Zhu Q."/>
            <person name="Mitros T."/>
            <person name="Hellsten U."/>
            <person name="Loque D."/>
            <person name="Otillar R."/>
            <person name="Salamov A."/>
            <person name="Schmutz J."/>
            <person name="Shapiro H."/>
            <person name="Lindquist E."/>
            <person name="Lucas S."/>
            <person name="Rokhsar D."/>
            <person name="Grigoriev I.V."/>
        </authorList>
    </citation>
    <scope>NUCLEOTIDE SEQUENCE [LARGE SCALE GENOMIC DNA]</scope>
</reference>
<dbReference type="PANTHER" id="PTHR33129">
    <property type="entry name" value="PROTEIN KINASE DOMAIN-CONTAINING PROTEIN-RELATED"/>
    <property type="match status" value="1"/>
</dbReference>
<dbReference type="EMBL" id="GL377637">
    <property type="protein sequence ID" value="EFJ12768.1"/>
    <property type="molecule type" value="Genomic_DNA"/>
</dbReference>
<keyword evidence="1" id="KW-0479">Metal-binding</keyword>
<evidence type="ECO:0000313" key="5">
    <source>
        <dbReference type="EMBL" id="EFJ12768.1"/>
    </source>
</evidence>
<evidence type="ECO:0000256" key="4">
    <source>
        <dbReference type="SAM" id="MobiDB-lite"/>
    </source>
</evidence>
<dbReference type="GO" id="GO:0008270">
    <property type="term" value="F:zinc ion binding"/>
    <property type="evidence" value="ECO:0007669"/>
    <property type="project" value="UniProtKB-KW"/>
</dbReference>
<name>D8SS62_SELML</name>
<keyword evidence="2" id="KW-0863">Zinc-finger</keyword>
<dbReference type="KEGG" id="smo:SELMODRAFT_425151"/>
<dbReference type="CDD" id="cd15517">
    <property type="entry name" value="PHD_TCF19_like"/>
    <property type="match status" value="1"/>
</dbReference>
<organism evidence="6">
    <name type="scientific">Selaginella moellendorffii</name>
    <name type="common">Spikemoss</name>
    <dbReference type="NCBI Taxonomy" id="88036"/>
    <lineage>
        <taxon>Eukaryota</taxon>
        <taxon>Viridiplantae</taxon>
        <taxon>Streptophyta</taxon>
        <taxon>Embryophyta</taxon>
        <taxon>Tracheophyta</taxon>
        <taxon>Lycopodiopsida</taxon>
        <taxon>Selaginellales</taxon>
        <taxon>Selaginellaceae</taxon>
        <taxon>Selaginella</taxon>
    </lineage>
</organism>
<dbReference type="AlphaFoldDB" id="D8SS62"/>
<dbReference type="Proteomes" id="UP000001514">
    <property type="component" value="Unassembled WGS sequence"/>
</dbReference>
<dbReference type="InterPro" id="IPR011011">
    <property type="entry name" value="Znf_FYVE_PHD"/>
</dbReference>
<keyword evidence="6" id="KW-1185">Reference proteome</keyword>
<dbReference type="SUPFAM" id="SSF57903">
    <property type="entry name" value="FYVE/PHD zinc finger"/>
    <property type="match status" value="1"/>
</dbReference>
<evidence type="ECO:0000313" key="6">
    <source>
        <dbReference type="Proteomes" id="UP000001514"/>
    </source>
</evidence>
<feature type="region of interest" description="Disordered" evidence="4">
    <location>
        <begin position="153"/>
        <end position="179"/>
    </location>
</feature>
<evidence type="ECO:0000256" key="2">
    <source>
        <dbReference type="ARBA" id="ARBA00022771"/>
    </source>
</evidence>
<dbReference type="InParanoid" id="D8SS62"/>
<feature type="compositionally biased region" description="Low complexity" evidence="4">
    <location>
        <begin position="164"/>
        <end position="178"/>
    </location>
</feature>
<dbReference type="Gramene" id="EFJ12768">
    <property type="protein sequence ID" value="EFJ12768"/>
    <property type="gene ID" value="SELMODRAFT_425151"/>
</dbReference>
<protein>
    <recommendedName>
        <fullName evidence="7">PHD-type domain-containing protein</fullName>
    </recommendedName>
</protein>
<dbReference type="Gene3D" id="3.30.40.10">
    <property type="entry name" value="Zinc/RING finger domain, C3HC4 (zinc finger)"/>
    <property type="match status" value="1"/>
</dbReference>
<keyword evidence="3" id="KW-0862">Zinc</keyword>
<dbReference type="PANTHER" id="PTHR33129:SF3">
    <property type="entry name" value="HOT SPOT (RHS) PROTEIN, PUTATIVE-RELATED"/>
    <property type="match status" value="1"/>
</dbReference>
<sequence length="787" mass="88762">MAIAIAVSWQPPPCRIKCPWVGAGFRRHSVAGFVRQQGELRAGKSVLRDHSPHSLGLWKLHHSSSLDCLVERPSEVLMGFWCGPEREDGSGVVLGQFAPMLCYAEDEKEKNQDMVVAKRRLWLGSLELSLAARPPRSKSLWILHELRKEAHTTSSGTKGMAFKSSSASPIRPARPRMSTTQLPRRSQAVILAHGLELEPSFRQEPEGLSPLAMEEWWARALLGGRESYAAGNFLELPEAGVYRTGIDKRGSRILYESETYIWDFNGSSLRVIDKKDYPLEQIESTEVDYHLIDQKIAPGRTLGVRAVVAASPEEGNTKTARKLRMTYTRYLPVWDKQEFDALVQSWKRRADLMPRPDGKLSVKAELIYRRVDAADLAYEWFGGVPRFLWDREAENLTEEDFSSDVCKCLANTKLKNVEAILQNSATTQNVSWRLFHFALKPGSFRRFYYTFCSDKVANMYAQYLCTRNVDKIRSFLEATQPFKEYASLRGFVFEQYAIGQALQHNLMALPMIDSACCGACHQKNERGKAQRIQCGVCLSWYHTKCVRVDVIYTPKFRCGRCQGAPGVESVSPGGLLLRYYEGDLEDALLAAGMDAAKYLWRPLKKNNAVFGFVLLPRTLGQATVSRDHKPAVKLLFQPYRVSGKVSQKAVEGVLQCKVAVPVQGSPYVTQLNPRKLAGVVPVDLDRPETWEDALGCVGPAQDEDDGPEVHLTEEKIQLGKRKLVYEGKFLDALQELDEICMLEDTKGYRSRLVALCKIYKLPANSTNLQMLTDLKAKRQDLEDMDMD</sequence>